<dbReference type="InterPro" id="IPR050742">
    <property type="entry name" value="Helicase_Restrict-Modif_Enz"/>
</dbReference>
<dbReference type="InterPro" id="IPR027417">
    <property type="entry name" value="P-loop_NTPase"/>
</dbReference>
<dbReference type="InterPro" id="IPR001650">
    <property type="entry name" value="Helicase_C-like"/>
</dbReference>
<dbReference type="SMART" id="SM00487">
    <property type="entry name" value="DEXDc"/>
    <property type="match status" value="1"/>
</dbReference>
<dbReference type="GO" id="GO:0005829">
    <property type="term" value="C:cytosol"/>
    <property type="evidence" value="ECO:0007669"/>
    <property type="project" value="TreeGrafter"/>
</dbReference>
<dbReference type="InterPro" id="IPR014001">
    <property type="entry name" value="Helicase_ATP-bd"/>
</dbReference>
<dbReference type="PANTHER" id="PTHR47396:SF1">
    <property type="entry name" value="ATP-DEPENDENT HELICASE IRC3-RELATED"/>
    <property type="match status" value="1"/>
</dbReference>
<dbReference type="GO" id="GO:0005524">
    <property type="term" value="F:ATP binding"/>
    <property type="evidence" value="ECO:0007669"/>
    <property type="project" value="InterPro"/>
</dbReference>
<feature type="domain" description="Helicase ATP-binding" evidence="1">
    <location>
        <begin position="252"/>
        <end position="401"/>
    </location>
</feature>
<name>A0AAC8XGK7_9ALTE</name>
<evidence type="ECO:0000313" key="3">
    <source>
        <dbReference type="EMBL" id="AMJ76910.1"/>
    </source>
</evidence>
<dbReference type="PROSITE" id="PS51194">
    <property type="entry name" value="HELICASE_CTER"/>
    <property type="match status" value="1"/>
</dbReference>
<dbReference type="Proteomes" id="UP000061468">
    <property type="component" value="Chromosome"/>
</dbReference>
<feature type="domain" description="Helicase C-terminal" evidence="2">
    <location>
        <begin position="469"/>
        <end position="614"/>
    </location>
</feature>
<evidence type="ECO:0000259" key="1">
    <source>
        <dbReference type="PROSITE" id="PS51192"/>
    </source>
</evidence>
<evidence type="ECO:0000259" key="2">
    <source>
        <dbReference type="PROSITE" id="PS51194"/>
    </source>
</evidence>
<dbReference type="Pfam" id="PF04851">
    <property type="entry name" value="ResIII"/>
    <property type="match status" value="1"/>
</dbReference>
<dbReference type="GO" id="GO:0004519">
    <property type="term" value="F:endonuclease activity"/>
    <property type="evidence" value="ECO:0007669"/>
    <property type="project" value="UniProtKB-KW"/>
</dbReference>
<keyword evidence="3" id="KW-0255">Endonuclease</keyword>
<sequence length="861" mass="100137">MSLSKLLERKGFQLIDSQYTSYLYSDAEQQTGVILDTKFYGNDKPQYRYHEYTGWQNMLMHKFTKLFRFIDDQEPDNKWHVGAVLGETQEEYDFQQYGTDRQTNEIDPTKPEYNFESLFEQVYGSKYLHALEREYQYIDLLGKSRYVDYILKTQSGDIAIELNGEAFHHPLTINRKRYLSQLLKQNSLMKDGIKVYRWSNAGMADEKKFADQIRLYFGTPETFCEKPSASQFRNISFSLFKHQEDALSDIQNSREAGKDTFLLVLPTGTGKTEVFIADHYRQRKLGRAKRALVIVPFKDLRDQTKLRFLERNSSLSVSSDITDLKADVIVQTTQAVQRGYSSLSSEHFDYIVVDEAHHAPAQGLRRVLQHFKPKTLLGCTATDKRLDQKDLAEIFGRYQLNMTLEEAIKQHLLPPIRAFRLESNIDFSQVRFNGKEFVKSDLNKNVIIPSRDQLIVDIISNYFNQEDDATKESLSSLQGVIFCVDVKHANRLAALLNKHMISAEAVSANSREGLKKYKDGKLRFLCACDLLNEGWDAPNTSIVVMARPTMSKVLYMQQLGRGTRNHPGKEALYVVDVVDSYGPELQPWSLHSIFNLTDYKPFSDVFNPNAAPVGEEVVLDHLHETERILRPIKLFNFEKEYGDYVSDEQLARELFVSTGTVKNWVKNQSIVPDKQLPFGNKMLNYYKQSRVDEIREAKNLKLRSEATRRDDFLEFLDQRDYTFSFKIIFLLLMLKHADKTGEVSLTLLRDDYQSFYKDLLTKYGKAEKPNSPLNNEEFLNDKKQITKSILQNPFEKFERKSFMYHAIDLDKLAFDAVLWEKLESNDIESIREQMFKDGKRYFDKHVEGGAFNKELLNKFSY</sequence>
<dbReference type="PROSITE" id="PS51192">
    <property type="entry name" value="HELICASE_ATP_BIND_1"/>
    <property type="match status" value="1"/>
</dbReference>
<keyword evidence="3" id="KW-0540">Nuclease</keyword>
<gene>
    <name evidence="3" type="ORF">AV942_00575</name>
</gene>
<dbReference type="InterPro" id="IPR006935">
    <property type="entry name" value="Helicase/UvrB_N"/>
</dbReference>
<evidence type="ECO:0000313" key="4">
    <source>
        <dbReference type="Proteomes" id="UP000061468"/>
    </source>
</evidence>
<dbReference type="GO" id="GO:0003677">
    <property type="term" value="F:DNA binding"/>
    <property type="evidence" value="ECO:0007669"/>
    <property type="project" value="InterPro"/>
</dbReference>
<keyword evidence="3" id="KW-0378">Hydrolase</keyword>
<dbReference type="Pfam" id="PF00271">
    <property type="entry name" value="Helicase_C"/>
    <property type="match status" value="1"/>
</dbReference>
<dbReference type="SUPFAM" id="SSF52540">
    <property type="entry name" value="P-loop containing nucleoside triphosphate hydrolases"/>
    <property type="match status" value="1"/>
</dbReference>
<dbReference type="GO" id="GO:0016787">
    <property type="term" value="F:hydrolase activity"/>
    <property type="evidence" value="ECO:0007669"/>
    <property type="project" value="InterPro"/>
</dbReference>
<dbReference type="EMBL" id="CP013928">
    <property type="protein sequence ID" value="AMJ76910.1"/>
    <property type="molecule type" value="Genomic_DNA"/>
</dbReference>
<protein>
    <submittedName>
        <fullName evidence="3">Type III restriction endonuclease subunit R</fullName>
    </submittedName>
</protein>
<accession>A0AAC8XGK7</accession>
<organism evidence="3 4">
    <name type="scientific">Alteromonas mediterranea</name>
    <dbReference type="NCBI Taxonomy" id="314275"/>
    <lineage>
        <taxon>Bacteria</taxon>
        <taxon>Pseudomonadati</taxon>
        <taxon>Pseudomonadota</taxon>
        <taxon>Gammaproteobacteria</taxon>
        <taxon>Alteromonadales</taxon>
        <taxon>Alteromonadaceae</taxon>
        <taxon>Alteromonas/Salinimonas group</taxon>
        <taxon>Alteromonas</taxon>
    </lineage>
</organism>
<reference evidence="3 4" key="1">
    <citation type="submission" date="2015-12" db="EMBL/GenBank/DDBJ databases">
        <title>Intraspecies pangenome expansion in the marine bacterium Alteromonas.</title>
        <authorList>
            <person name="Lopez-Perez M."/>
            <person name="Rodriguez-Valera F."/>
        </authorList>
    </citation>
    <scope>NUCLEOTIDE SEQUENCE [LARGE SCALE GENOMIC DNA]</scope>
    <source>
        <strain evidence="3 4">UM8</strain>
    </source>
</reference>
<dbReference type="Gene3D" id="3.40.50.300">
    <property type="entry name" value="P-loop containing nucleotide triphosphate hydrolases"/>
    <property type="match status" value="2"/>
</dbReference>
<dbReference type="PANTHER" id="PTHR47396">
    <property type="entry name" value="TYPE I RESTRICTION ENZYME ECOKI R PROTEIN"/>
    <property type="match status" value="1"/>
</dbReference>
<dbReference type="RefSeq" id="WP_015065892.1">
    <property type="nucleotide sequence ID" value="NZ_CP013928.1"/>
</dbReference>
<dbReference type="AlphaFoldDB" id="A0AAC8XGK7"/>
<proteinExistence type="predicted"/>